<evidence type="ECO:0000313" key="3">
    <source>
        <dbReference type="EMBL" id="EON67938.1"/>
    </source>
</evidence>
<dbReference type="STRING" id="1168221.R7Z1H0"/>
<keyword evidence="4" id="KW-1185">Reference proteome</keyword>
<proteinExistence type="predicted"/>
<dbReference type="AlphaFoldDB" id="R7Z1H0"/>
<reference evidence="4" key="1">
    <citation type="submission" date="2012-06" db="EMBL/GenBank/DDBJ databases">
        <title>The genome sequence of Coniosporium apollinis CBS 100218.</title>
        <authorList>
            <consortium name="The Broad Institute Genome Sequencing Platform"/>
            <person name="Cuomo C."/>
            <person name="Gorbushina A."/>
            <person name="Noack S."/>
            <person name="Walker B."/>
            <person name="Young S.K."/>
            <person name="Zeng Q."/>
            <person name="Gargeya S."/>
            <person name="Fitzgerald M."/>
            <person name="Haas B."/>
            <person name="Abouelleil A."/>
            <person name="Alvarado L."/>
            <person name="Arachchi H.M."/>
            <person name="Berlin A.M."/>
            <person name="Chapman S.B."/>
            <person name="Goldberg J."/>
            <person name="Griggs A."/>
            <person name="Gujja S."/>
            <person name="Hansen M."/>
            <person name="Howarth C."/>
            <person name="Imamovic A."/>
            <person name="Larimer J."/>
            <person name="McCowan C."/>
            <person name="Montmayeur A."/>
            <person name="Murphy C."/>
            <person name="Neiman D."/>
            <person name="Pearson M."/>
            <person name="Priest M."/>
            <person name="Roberts A."/>
            <person name="Saif S."/>
            <person name="Shea T."/>
            <person name="Sisk P."/>
            <person name="Sykes S."/>
            <person name="Wortman J."/>
            <person name="Nusbaum C."/>
            <person name="Birren B."/>
        </authorList>
    </citation>
    <scope>NUCLEOTIDE SEQUENCE [LARGE SCALE GENOMIC DNA]</scope>
    <source>
        <strain evidence="4">CBS 100218</strain>
    </source>
</reference>
<feature type="compositionally biased region" description="Basic and acidic residues" evidence="2">
    <location>
        <begin position="264"/>
        <end position="278"/>
    </location>
</feature>
<dbReference type="RefSeq" id="XP_007783255.1">
    <property type="nucleotide sequence ID" value="XM_007785065.1"/>
</dbReference>
<feature type="region of interest" description="Disordered" evidence="2">
    <location>
        <begin position="230"/>
        <end position="343"/>
    </location>
</feature>
<dbReference type="HOGENOM" id="CLU_022827_0_0_1"/>
<name>R7Z1H0_CONA1</name>
<dbReference type="OMA" id="NMPVQAK"/>
<sequence length="670" mass="73681">MIPRDSTECPELELALQTAAAEMNYERSKHNVESVAKDEDIRKLRFQLLLLEDENDELHAQLGEEEAHADGLQLSLDETLGALEEVKAEKQRVVSELRMRARELDTIKAEVMSLQNMSLDSTKILTEKLALARELGTLKPELEYLRQQTASNQSLLSEKLSLQRQLSTIQVELENEKRVSQRALAKDKDRRVSAVDAEYRSQMQELRAELSKERREREIAEGAIDKAHAELEREKRKAERVAARNEKSTEQDAKQEAEIEELREELAKERRERKKVEKAAQTTQHELEMENQRLERELLKKQKVNDPGSASEAQLEALRKELKAEKLSREKAEKSIQKSQMEWEAQKSILDEKLNNFRAKLKSTKEKLKETEVELQSAQSAAAANNANPARNPRKRVAAQLDPDATIGTPGDGHQPKRGKRSSAVPGDKSTFSITPFLNRTTSVAPDSPIQEEDEEAADVAPTDQQDTEAEEAASTPSAQPKKAAKKPAAAPKPKSKPLTTSSAGKANTKPTAGRKKTAVQTLEQVAEENSADENSAPAAPTTIALNDTAEASKPLVPKLKPTSMNGPRKSLATFATFNAEPPAEKKKKRKLGGGSGLGKTLFDDEEGAPPAKPIPGKGLFAARALGKALGAGRIGGGFNGGMVSTEDGFMFSPLKKDRRAAAANASMLK</sequence>
<feature type="compositionally biased region" description="Basic and acidic residues" evidence="2">
    <location>
        <begin position="317"/>
        <end position="336"/>
    </location>
</feature>
<organism evidence="3 4">
    <name type="scientific">Coniosporium apollinis (strain CBS 100218)</name>
    <name type="common">Rock-inhabiting black yeast</name>
    <dbReference type="NCBI Taxonomy" id="1168221"/>
    <lineage>
        <taxon>Eukaryota</taxon>
        <taxon>Fungi</taxon>
        <taxon>Dikarya</taxon>
        <taxon>Ascomycota</taxon>
        <taxon>Pezizomycotina</taxon>
        <taxon>Dothideomycetes</taxon>
        <taxon>Dothideomycetes incertae sedis</taxon>
        <taxon>Coniosporium</taxon>
    </lineage>
</organism>
<evidence type="ECO:0000313" key="4">
    <source>
        <dbReference type="Proteomes" id="UP000016924"/>
    </source>
</evidence>
<dbReference type="EMBL" id="JH767591">
    <property type="protein sequence ID" value="EON67938.1"/>
    <property type="molecule type" value="Genomic_DNA"/>
</dbReference>
<feature type="coiled-coil region" evidence="1">
    <location>
        <begin position="41"/>
        <end position="68"/>
    </location>
</feature>
<feature type="compositionally biased region" description="Low complexity" evidence="2">
    <location>
        <begin position="473"/>
        <end position="504"/>
    </location>
</feature>
<dbReference type="GeneID" id="19904746"/>
<evidence type="ECO:0000256" key="2">
    <source>
        <dbReference type="SAM" id="MobiDB-lite"/>
    </source>
</evidence>
<dbReference type="eggNOG" id="ENOG502SIQW">
    <property type="taxonomic scope" value="Eukaryota"/>
</dbReference>
<feature type="compositionally biased region" description="Basic and acidic residues" evidence="2">
    <location>
        <begin position="285"/>
        <end position="304"/>
    </location>
</feature>
<dbReference type="OrthoDB" id="20105at2759"/>
<protein>
    <submittedName>
        <fullName evidence="3">Uncharacterized protein</fullName>
    </submittedName>
</protein>
<feature type="compositionally biased region" description="Basic and acidic residues" evidence="2">
    <location>
        <begin position="230"/>
        <end position="257"/>
    </location>
</feature>
<gene>
    <name evidence="3" type="ORF">W97_07435</name>
</gene>
<feature type="region of interest" description="Disordered" evidence="2">
    <location>
        <begin position="367"/>
        <end position="616"/>
    </location>
</feature>
<accession>R7Z1H0</accession>
<feature type="compositionally biased region" description="Polar residues" evidence="2">
    <location>
        <begin position="430"/>
        <end position="445"/>
    </location>
</feature>
<feature type="compositionally biased region" description="Low complexity" evidence="2">
    <location>
        <begin position="374"/>
        <end position="391"/>
    </location>
</feature>
<evidence type="ECO:0000256" key="1">
    <source>
        <dbReference type="SAM" id="Coils"/>
    </source>
</evidence>
<dbReference type="Proteomes" id="UP000016924">
    <property type="component" value="Unassembled WGS sequence"/>
</dbReference>
<keyword evidence="1" id="KW-0175">Coiled coil</keyword>